<dbReference type="Proteomes" id="UP001158576">
    <property type="component" value="Chromosome 2"/>
</dbReference>
<evidence type="ECO:0000313" key="3">
    <source>
        <dbReference type="Proteomes" id="UP001158576"/>
    </source>
</evidence>
<feature type="compositionally biased region" description="Basic and acidic residues" evidence="1">
    <location>
        <begin position="148"/>
        <end position="158"/>
    </location>
</feature>
<evidence type="ECO:0000256" key="1">
    <source>
        <dbReference type="SAM" id="MobiDB-lite"/>
    </source>
</evidence>
<sequence length="199" mass="22234">MNPRGHPKEGSVKERLEKFQQQIDGNQNVRANSRNSMVLEFTKNRFGSRRRPRNDEDDEMSREDEERARIVIEGRGRRNSSVPGSEASSSSNFRSVLPAAIDEESAQPVTSSSSSLSSSKSSQINRSRQVSEQKSESNDSSETEDTEETVKEPDQMKDDDLDSLISSLGSFSGIRRRPVRTKLVKPEPEILGPGSHNII</sequence>
<feature type="compositionally biased region" description="Low complexity" evidence="1">
    <location>
        <begin position="80"/>
        <end position="91"/>
    </location>
</feature>
<feature type="compositionally biased region" description="Polar residues" evidence="1">
    <location>
        <begin position="22"/>
        <end position="36"/>
    </location>
</feature>
<keyword evidence="3" id="KW-1185">Reference proteome</keyword>
<organism evidence="2 3">
    <name type="scientific">Oikopleura dioica</name>
    <name type="common">Tunicate</name>
    <dbReference type="NCBI Taxonomy" id="34765"/>
    <lineage>
        <taxon>Eukaryota</taxon>
        <taxon>Metazoa</taxon>
        <taxon>Chordata</taxon>
        <taxon>Tunicata</taxon>
        <taxon>Appendicularia</taxon>
        <taxon>Copelata</taxon>
        <taxon>Oikopleuridae</taxon>
        <taxon>Oikopleura</taxon>
    </lineage>
</organism>
<feature type="compositionally biased region" description="Basic and acidic residues" evidence="1">
    <location>
        <begin position="64"/>
        <end position="76"/>
    </location>
</feature>
<dbReference type="EMBL" id="OU015567">
    <property type="protein sequence ID" value="CAG5111026.1"/>
    <property type="molecule type" value="Genomic_DNA"/>
</dbReference>
<evidence type="ECO:0000313" key="2">
    <source>
        <dbReference type="EMBL" id="CAG5111026.1"/>
    </source>
</evidence>
<protein>
    <submittedName>
        <fullName evidence="2">Oidioi.mRNA.OKI2018_I69.chr2.g5362.t1.cds</fullName>
    </submittedName>
</protein>
<feature type="compositionally biased region" description="Low complexity" evidence="1">
    <location>
        <begin position="163"/>
        <end position="173"/>
    </location>
</feature>
<reference evidence="2 3" key="1">
    <citation type="submission" date="2021-04" db="EMBL/GenBank/DDBJ databases">
        <authorList>
            <person name="Bliznina A."/>
        </authorList>
    </citation>
    <scope>NUCLEOTIDE SEQUENCE [LARGE SCALE GENOMIC DNA]</scope>
</reference>
<accession>A0ABN7T5R3</accession>
<proteinExistence type="predicted"/>
<feature type="region of interest" description="Disordered" evidence="1">
    <location>
        <begin position="22"/>
        <end position="176"/>
    </location>
</feature>
<name>A0ABN7T5R3_OIKDI</name>
<gene>
    <name evidence="2" type="ORF">OKIOD_LOCUS14127</name>
</gene>
<feature type="compositionally biased region" description="Low complexity" evidence="1">
    <location>
        <begin position="111"/>
        <end position="122"/>
    </location>
</feature>